<reference evidence="3 4" key="1">
    <citation type="submission" date="2014-04" db="EMBL/GenBank/DDBJ databases">
        <authorList>
            <consortium name="DOE Joint Genome Institute"/>
            <person name="Kuo A."/>
            <person name="Kohler A."/>
            <person name="Costa M.D."/>
            <person name="Nagy L.G."/>
            <person name="Floudas D."/>
            <person name="Copeland A."/>
            <person name="Barry K.W."/>
            <person name="Cichocki N."/>
            <person name="Veneault-Fourrey C."/>
            <person name="LaButti K."/>
            <person name="Lindquist E.A."/>
            <person name="Lipzen A."/>
            <person name="Lundell T."/>
            <person name="Morin E."/>
            <person name="Murat C."/>
            <person name="Sun H."/>
            <person name="Tunlid A."/>
            <person name="Henrissat B."/>
            <person name="Grigoriev I.V."/>
            <person name="Hibbett D.S."/>
            <person name="Martin F."/>
            <person name="Nordberg H.P."/>
            <person name="Cantor M.N."/>
            <person name="Hua S.X."/>
        </authorList>
    </citation>
    <scope>NUCLEOTIDE SEQUENCE [LARGE SCALE GENOMIC DNA]</scope>
    <source>
        <strain evidence="3 4">441</strain>
    </source>
</reference>
<dbReference type="InterPro" id="IPR036397">
    <property type="entry name" value="RNaseH_sf"/>
</dbReference>
<protein>
    <recommendedName>
        <fullName evidence="2">Integrase catalytic domain-containing protein</fullName>
    </recommendedName>
</protein>
<dbReference type="GO" id="GO:0005634">
    <property type="term" value="C:nucleus"/>
    <property type="evidence" value="ECO:0007669"/>
    <property type="project" value="UniProtKB-ARBA"/>
</dbReference>
<dbReference type="EMBL" id="KN834124">
    <property type="protein sequence ID" value="KIK12059.1"/>
    <property type="molecule type" value="Genomic_DNA"/>
</dbReference>
<accession>A0A0C9YE07</accession>
<dbReference type="Gene3D" id="3.30.420.10">
    <property type="entry name" value="Ribonuclease H-like superfamily/Ribonuclease H"/>
    <property type="match status" value="1"/>
</dbReference>
<evidence type="ECO:0000313" key="3">
    <source>
        <dbReference type="EMBL" id="KIK12059.1"/>
    </source>
</evidence>
<keyword evidence="1" id="KW-0694">RNA-binding</keyword>
<reference evidence="4" key="2">
    <citation type="submission" date="2015-01" db="EMBL/GenBank/DDBJ databases">
        <title>Evolutionary Origins and Diversification of the Mycorrhizal Mutualists.</title>
        <authorList>
            <consortium name="DOE Joint Genome Institute"/>
            <consortium name="Mycorrhizal Genomics Consortium"/>
            <person name="Kohler A."/>
            <person name="Kuo A."/>
            <person name="Nagy L.G."/>
            <person name="Floudas D."/>
            <person name="Copeland A."/>
            <person name="Barry K.W."/>
            <person name="Cichocki N."/>
            <person name="Veneault-Fourrey C."/>
            <person name="LaButti K."/>
            <person name="Lindquist E.A."/>
            <person name="Lipzen A."/>
            <person name="Lundell T."/>
            <person name="Morin E."/>
            <person name="Murat C."/>
            <person name="Riley R."/>
            <person name="Ohm R."/>
            <person name="Sun H."/>
            <person name="Tunlid A."/>
            <person name="Henrissat B."/>
            <person name="Grigoriev I.V."/>
            <person name="Hibbett D.S."/>
            <person name="Martin F."/>
        </authorList>
    </citation>
    <scope>NUCLEOTIDE SEQUENCE [LARGE SCALE GENOMIC DNA]</scope>
    <source>
        <strain evidence="4">441</strain>
    </source>
</reference>
<dbReference type="Proteomes" id="UP000054018">
    <property type="component" value="Unassembled WGS sequence"/>
</dbReference>
<feature type="non-terminal residue" evidence="3">
    <location>
        <position position="272"/>
    </location>
</feature>
<evidence type="ECO:0000259" key="2">
    <source>
        <dbReference type="PROSITE" id="PS50994"/>
    </source>
</evidence>
<dbReference type="STRING" id="765257.A0A0C9YE07"/>
<feature type="domain" description="Integrase catalytic" evidence="2">
    <location>
        <begin position="1"/>
        <end position="88"/>
    </location>
</feature>
<dbReference type="InterPro" id="IPR001584">
    <property type="entry name" value="Integrase_cat-core"/>
</dbReference>
<feature type="non-terminal residue" evidence="3">
    <location>
        <position position="1"/>
    </location>
</feature>
<dbReference type="PROSITE" id="PS50994">
    <property type="entry name" value="INTEGRASE"/>
    <property type="match status" value="1"/>
</dbReference>
<gene>
    <name evidence="3" type="ORF">PISMIDRAFT_73580</name>
</gene>
<dbReference type="AlphaFoldDB" id="A0A0C9YE07"/>
<organism evidence="3 4">
    <name type="scientific">Pisolithus microcarpus 441</name>
    <dbReference type="NCBI Taxonomy" id="765257"/>
    <lineage>
        <taxon>Eukaryota</taxon>
        <taxon>Fungi</taxon>
        <taxon>Dikarya</taxon>
        <taxon>Basidiomycota</taxon>
        <taxon>Agaricomycotina</taxon>
        <taxon>Agaricomycetes</taxon>
        <taxon>Agaricomycetidae</taxon>
        <taxon>Boletales</taxon>
        <taxon>Sclerodermatineae</taxon>
        <taxon>Pisolithaceae</taxon>
        <taxon>Pisolithus</taxon>
    </lineage>
</organism>
<dbReference type="InterPro" id="IPR012337">
    <property type="entry name" value="RNaseH-like_sf"/>
</dbReference>
<dbReference type="GO" id="GO:0015074">
    <property type="term" value="P:DNA integration"/>
    <property type="evidence" value="ECO:0007669"/>
    <property type="project" value="InterPro"/>
</dbReference>
<keyword evidence="4" id="KW-1185">Reference proteome</keyword>
<dbReference type="HOGENOM" id="CLU_000384_22_0_1"/>
<name>A0A0C9YE07_9AGAM</name>
<evidence type="ECO:0000256" key="1">
    <source>
        <dbReference type="ARBA" id="ARBA00022884"/>
    </source>
</evidence>
<proteinExistence type="predicted"/>
<dbReference type="SUPFAM" id="SSF53098">
    <property type="entry name" value="Ribonuclease H-like"/>
    <property type="match status" value="1"/>
</dbReference>
<dbReference type="GO" id="GO:0003723">
    <property type="term" value="F:RNA binding"/>
    <property type="evidence" value="ECO:0007669"/>
    <property type="project" value="UniProtKB-KW"/>
</dbReference>
<evidence type="ECO:0000313" key="4">
    <source>
        <dbReference type="Proteomes" id="UP000054018"/>
    </source>
</evidence>
<sequence>DNGAPYVLALDWLSKTYSIQHIHILPYNSQANSVIEWWHFDVREAMVKSCEGEASKWSEVALMVFWAERVTIHKAMGFSPYYMAHGIVGTHSVHPRLPFDLVEATFLAPYEAESYSTMDLIANRACQLQKQPEDLQLIHDQVLKSQFTSAKDFVSCFEKTIHDFDFKLGTLVIVRNSHIEKELDCKTKPCYLGPMVVKNCEMLAVSYLLTELNGTISKFHFAAFRLFPYYPRNKTCIEVTHLVGLDNPTINRLEDDSLPDPELTGIIRDESD</sequence>
<dbReference type="OrthoDB" id="8023605at2759"/>